<gene>
    <name evidence="1" type="ORF">METZ01_LOCUS224812</name>
</gene>
<accession>A0A382G9P1</accession>
<reference evidence="1" key="1">
    <citation type="submission" date="2018-05" db="EMBL/GenBank/DDBJ databases">
        <authorList>
            <person name="Lanie J.A."/>
            <person name="Ng W.-L."/>
            <person name="Kazmierczak K.M."/>
            <person name="Andrzejewski T.M."/>
            <person name="Davidsen T.M."/>
            <person name="Wayne K.J."/>
            <person name="Tettelin H."/>
            <person name="Glass J.I."/>
            <person name="Rusch D."/>
            <person name="Podicherti R."/>
            <person name="Tsui H.-C.T."/>
            <person name="Winkler M.E."/>
        </authorList>
    </citation>
    <scope>NUCLEOTIDE SEQUENCE</scope>
</reference>
<feature type="non-terminal residue" evidence="1">
    <location>
        <position position="93"/>
    </location>
</feature>
<protein>
    <submittedName>
        <fullName evidence="1">Uncharacterized protein</fullName>
    </submittedName>
</protein>
<dbReference type="AlphaFoldDB" id="A0A382G9P1"/>
<dbReference type="EMBL" id="UINC01054353">
    <property type="protein sequence ID" value="SVB71958.1"/>
    <property type="molecule type" value="Genomic_DNA"/>
</dbReference>
<sequence>MGGIVYCNFGSKIYLIHESSPLNKVIAAQIYEDRLKEAQLRGVLSDEELLEQLMGLDLWSVSEQAELDAMPKRIENMKVQLYQAYFHYKKRDA</sequence>
<evidence type="ECO:0000313" key="1">
    <source>
        <dbReference type="EMBL" id="SVB71958.1"/>
    </source>
</evidence>
<organism evidence="1">
    <name type="scientific">marine metagenome</name>
    <dbReference type="NCBI Taxonomy" id="408172"/>
    <lineage>
        <taxon>unclassified sequences</taxon>
        <taxon>metagenomes</taxon>
        <taxon>ecological metagenomes</taxon>
    </lineage>
</organism>
<proteinExistence type="predicted"/>
<name>A0A382G9P1_9ZZZZ</name>